<gene>
    <name evidence="6 7" type="primary">rsmH</name>
    <name evidence="7" type="ORF">H8709_04645</name>
</gene>
<accession>A0A926EBP1</accession>
<dbReference type="InterPro" id="IPR002903">
    <property type="entry name" value="RsmH"/>
</dbReference>
<keyword evidence="2 6" id="KW-0698">rRNA processing</keyword>
<protein>
    <recommendedName>
        <fullName evidence="6">Ribosomal RNA small subunit methyltransferase H</fullName>
        <ecNumber evidence="6">2.1.1.199</ecNumber>
    </recommendedName>
    <alternativeName>
        <fullName evidence="6">16S rRNA m(4)C1402 methyltransferase</fullName>
    </alternativeName>
    <alternativeName>
        <fullName evidence="6">rRNA (cytosine-N(4)-)-methyltransferase RsmH</fullName>
    </alternativeName>
</protein>
<dbReference type="AlphaFoldDB" id="A0A926EBP1"/>
<dbReference type="PIRSF" id="PIRSF004486">
    <property type="entry name" value="MraW"/>
    <property type="match status" value="1"/>
</dbReference>
<dbReference type="HAMAP" id="MF_01007">
    <property type="entry name" value="16SrRNA_methyltr_H"/>
    <property type="match status" value="1"/>
</dbReference>
<reference evidence="7" key="1">
    <citation type="submission" date="2020-08" db="EMBL/GenBank/DDBJ databases">
        <title>Genome public.</title>
        <authorList>
            <person name="Liu C."/>
            <person name="Sun Q."/>
        </authorList>
    </citation>
    <scope>NUCLEOTIDE SEQUENCE</scope>
    <source>
        <strain evidence="7">NSJ-54</strain>
    </source>
</reference>
<evidence type="ECO:0000313" key="7">
    <source>
        <dbReference type="EMBL" id="MBC8570113.1"/>
    </source>
</evidence>
<evidence type="ECO:0000313" key="8">
    <source>
        <dbReference type="Proteomes" id="UP000660861"/>
    </source>
</evidence>
<dbReference type="GO" id="GO:0071424">
    <property type="term" value="F:rRNA (cytosine-N4-)-methyltransferase activity"/>
    <property type="evidence" value="ECO:0007669"/>
    <property type="project" value="UniProtKB-UniRule"/>
</dbReference>
<evidence type="ECO:0000256" key="6">
    <source>
        <dbReference type="HAMAP-Rule" id="MF_01007"/>
    </source>
</evidence>
<feature type="binding site" evidence="6">
    <location>
        <position position="100"/>
    </location>
    <ligand>
        <name>S-adenosyl-L-methionine</name>
        <dbReference type="ChEBI" id="CHEBI:59789"/>
    </ligand>
</feature>
<comment type="similarity">
    <text evidence="1 6">Belongs to the methyltransferase superfamily. RsmH family.</text>
</comment>
<dbReference type="InterPro" id="IPR023397">
    <property type="entry name" value="SAM-dep_MeTrfase_MraW_recog"/>
</dbReference>
<feature type="binding site" evidence="6">
    <location>
        <position position="53"/>
    </location>
    <ligand>
        <name>S-adenosyl-L-methionine</name>
        <dbReference type="ChEBI" id="CHEBI:59789"/>
    </ligand>
</feature>
<keyword evidence="8" id="KW-1185">Reference proteome</keyword>
<keyword evidence="3 6" id="KW-0489">Methyltransferase</keyword>
<feature type="binding site" evidence="6">
    <location>
        <position position="79"/>
    </location>
    <ligand>
        <name>S-adenosyl-L-methionine</name>
        <dbReference type="ChEBI" id="CHEBI:59789"/>
    </ligand>
</feature>
<evidence type="ECO:0000256" key="5">
    <source>
        <dbReference type="ARBA" id="ARBA00022691"/>
    </source>
</evidence>
<dbReference type="Proteomes" id="UP000660861">
    <property type="component" value="Unassembled WGS sequence"/>
</dbReference>
<dbReference type="NCBIfam" id="TIGR00006">
    <property type="entry name" value="16S rRNA (cytosine(1402)-N(4))-methyltransferase RsmH"/>
    <property type="match status" value="1"/>
</dbReference>
<name>A0A926EBP1_9FIRM</name>
<evidence type="ECO:0000256" key="4">
    <source>
        <dbReference type="ARBA" id="ARBA00022679"/>
    </source>
</evidence>
<dbReference type="PANTHER" id="PTHR11265">
    <property type="entry name" value="S-ADENOSYL-METHYLTRANSFERASE MRAW"/>
    <property type="match status" value="1"/>
</dbReference>
<dbReference type="GO" id="GO:0070475">
    <property type="term" value="P:rRNA base methylation"/>
    <property type="evidence" value="ECO:0007669"/>
    <property type="project" value="UniProtKB-UniRule"/>
</dbReference>
<dbReference type="EC" id="2.1.1.199" evidence="6"/>
<dbReference type="SUPFAM" id="SSF53335">
    <property type="entry name" value="S-adenosyl-L-methionine-dependent methyltransferases"/>
    <property type="match status" value="1"/>
</dbReference>
<comment type="catalytic activity">
    <reaction evidence="6">
        <text>cytidine(1402) in 16S rRNA + S-adenosyl-L-methionine = N(4)-methylcytidine(1402) in 16S rRNA + S-adenosyl-L-homocysteine + H(+)</text>
        <dbReference type="Rhea" id="RHEA:42928"/>
        <dbReference type="Rhea" id="RHEA-COMP:10286"/>
        <dbReference type="Rhea" id="RHEA-COMP:10287"/>
        <dbReference type="ChEBI" id="CHEBI:15378"/>
        <dbReference type="ChEBI" id="CHEBI:57856"/>
        <dbReference type="ChEBI" id="CHEBI:59789"/>
        <dbReference type="ChEBI" id="CHEBI:74506"/>
        <dbReference type="ChEBI" id="CHEBI:82748"/>
        <dbReference type="EC" id="2.1.1.199"/>
    </reaction>
</comment>
<organism evidence="7 8">
    <name type="scientific">Zongyangia hominis</name>
    <dbReference type="NCBI Taxonomy" id="2763677"/>
    <lineage>
        <taxon>Bacteria</taxon>
        <taxon>Bacillati</taxon>
        <taxon>Bacillota</taxon>
        <taxon>Clostridia</taxon>
        <taxon>Eubacteriales</taxon>
        <taxon>Oscillospiraceae</taxon>
        <taxon>Zongyangia</taxon>
    </lineage>
</organism>
<feature type="binding site" evidence="6">
    <location>
        <position position="107"/>
    </location>
    <ligand>
        <name>S-adenosyl-L-methionine</name>
        <dbReference type="ChEBI" id="CHEBI:59789"/>
    </ligand>
</feature>
<keyword evidence="6" id="KW-0963">Cytoplasm</keyword>
<dbReference type="Gene3D" id="1.10.150.170">
    <property type="entry name" value="Putative methyltransferase TM0872, insert domain"/>
    <property type="match status" value="1"/>
</dbReference>
<dbReference type="EMBL" id="JACRTC010000002">
    <property type="protein sequence ID" value="MBC8570113.1"/>
    <property type="molecule type" value="Genomic_DNA"/>
</dbReference>
<dbReference type="GO" id="GO:0005737">
    <property type="term" value="C:cytoplasm"/>
    <property type="evidence" value="ECO:0007669"/>
    <property type="project" value="UniProtKB-SubCell"/>
</dbReference>
<keyword evidence="5 6" id="KW-0949">S-adenosyl-L-methionine</keyword>
<dbReference type="Pfam" id="PF01795">
    <property type="entry name" value="Methyltransf_5"/>
    <property type="match status" value="1"/>
</dbReference>
<keyword evidence="4 6" id="KW-0808">Transferase</keyword>
<dbReference type="SUPFAM" id="SSF81799">
    <property type="entry name" value="Putative methyltransferase TM0872, insert domain"/>
    <property type="match status" value="1"/>
</dbReference>
<dbReference type="Gene3D" id="3.40.50.150">
    <property type="entry name" value="Vaccinia Virus protein VP39"/>
    <property type="match status" value="1"/>
</dbReference>
<evidence type="ECO:0000256" key="1">
    <source>
        <dbReference type="ARBA" id="ARBA00010396"/>
    </source>
</evidence>
<dbReference type="RefSeq" id="WP_262397203.1">
    <property type="nucleotide sequence ID" value="NZ_JACRTC010000002.1"/>
</dbReference>
<comment type="subcellular location">
    <subcellularLocation>
        <location evidence="6">Cytoplasm</location>
    </subcellularLocation>
</comment>
<dbReference type="InterPro" id="IPR029063">
    <property type="entry name" value="SAM-dependent_MTases_sf"/>
</dbReference>
<sequence>MEFRHYSVMLHECIDALAIRPGGIYVDGTAGGAGHSSLIASRLSEGGRLIALDKDPDAVAVATERLRPYPGAQVVQSDFAQMDQVLDSLGIGQVDGVLLDLGVSSFQLDTGERGFSYNYDAPLDMRMSKQGMSAYDIVNTYSVQDLTRILREYSEEKFAFPIAKNIDRARRQKPVETTFELCEIVKSSIPAAARRTGGHPAKRTFQALRIAVNAELESLSLGVDAAFARLSPGGRLAVITFHSLEDRMVKQKFAALCRGCTCPPDFPVCVCGNTPKGKLLSRKPIEPSAKELEENHRSHSAKLRVIEKL</sequence>
<comment type="function">
    <text evidence="6">Specifically methylates the N4 position of cytidine in position 1402 (C1402) of 16S rRNA.</text>
</comment>
<dbReference type="PANTHER" id="PTHR11265:SF0">
    <property type="entry name" value="12S RRNA N4-METHYLCYTIDINE METHYLTRANSFERASE"/>
    <property type="match status" value="1"/>
</dbReference>
<evidence type="ECO:0000256" key="3">
    <source>
        <dbReference type="ARBA" id="ARBA00022603"/>
    </source>
</evidence>
<comment type="caution">
    <text evidence="7">The sequence shown here is derived from an EMBL/GenBank/DDBJ whole genome shotgun (WGS) entry which is preliminary data.</text>
</comment>
<evidence type="ECO:0000256" key="2">
    <source>
        <dbReference type="ARBA" id="ARBA00022552"/>
    </source>
</evidence>
<feature type="binding site" evidence="6">
    <location>
        <begin position="33"/>
        <end position="35"/>
    </location>
    <ligand>
        <name>S-adenosyl-L-methionine</name>
        <dbReference type="ChEBI" id="CHEBI:59789"/>
    </ligand>
</feature>
<proteinExistence type="inferred from homology"/>